<feature type="compositionally biased region" description="Basic residues" evidence="1">
    <location>
        <begin position="15"/>
        <end position="27"/>
    </location>
</feature>
<name>A0A6J4U2B7_9BACT</name>
<gene>
    <name evidence="2" type="ORF">AVDCRST_MAG49-476</name>
</gene>
<reference evidence="2" key="1">
    <citation type="submission" date="2020-02" db="EMBL/GenBank/DDBJ databases">
        <authorList>
            <person name="Meier V. D."/>
        </authorList>
    </citation>
    <scope>NUCLEOTIDE SEQUENCE</scope>
    <source>
        <strain evidence="2">AVDCRST_MAG49</strain>
    </source>
</reference>
<accession>A0A6J4U2B7</accession>
<protein>
    <submittedName>
        <fullName evidence="2">Uncharacterized protein</fullName>
    </submittedName>
</protein>
<dbReference type="EMBL" id="CADCWG010000026">
    <property type="protein sequence ID" value="CAA9537479.1"/>
    <property type="molecule type" value="Genomic_DNA"/>
</dbReference>
<dbReference type="AlphaFoldDB" id="A0A6J4U2B7"/>
<proteinExistence type="predicted"/>
<feature type="compositionally biased region" description="Polar residues" evidence="1">
    <location>
        <begin position="1"/>
        <end position="11"/>
    </location>
</feature>
<evidence type="ECO:0000256" key="1">
    <source>
        <dbReference type="SAM" id="MobiDB-lite"/>
    </source>
</evidence>
<feature type="region of interest" description="Disordered" evidence="1">
    <location>
        <begin position="1"/>
        <end position="27"/>
    </location>
</feature>
<sequence>MGTGVTPTADGQVSPRRRGRRSGRHPRAIAARALAQYRG</sequence>
<organism evidence="2">
    <name type="scientific">uncultured Thermomicrobiales bacterium</name>
    <dbReference type="NCBI Taxonomy" id="1645740"/>
    <lineage>
        <taxon>Bacteria</taxon>
        <taxon>Pseudomonadati</taxon>
        <taxon>Thermomicrobiota</taxon>
        <taxon>Thermomicrobia</taxon>
        <taxon>Thermomicrobiales</taxon>
        <taxon>environmental samples</taxon>
    </lineage>
</organism>
<evidence type="ECO:0000313" key="2">
    <source>
        <dbReference type="EMBL" id="CAA9537479.1"/>
    </source>
</evidence>